<dbReference type="EMBL" id="JBIGHZ010000003">
    <property type="protein sequence ID" value="MFG6448276.1"/>
    <property type="molecule type" value="Genomic_DNA"/>
</dbReference>
<evidence type="ECO:0000313" key="1">
    <source>
        <dbReference type="EMBL" id="MFG6448276.1"/>
    </source>
</evidence>
<comment type="caution">
    <text evidence="1">The sequence shown here is derived from an EMBL/GenBank/DDBJ whole genome shotgun (WGS) entry which is preliminary data.</text>
</comment>
<organism evidence="1 2">
    <name type="scientific">Roseateles rivi</name>
    <dbReference type="NCBI Taxonomy" id="3299028"/>
    <lineage>
        <taxon>Bacteria</taxon>
        <taxon>Pseudomonadati</taxon>
        <taxon>Pseudomonadota</taxon>
        <taxon>Betaproteobacteria</taxon>
        <taxon>Burkholderiales</taxon>
        <taxon>Sphaerotilaceae</taxon>
        <taxon>Roseateles</taxon>
    </lineage>
</organism>
<dbReference type="Proteomes" id="UP001606099">
    <property type="component" value="Unassembled WGS sequence"/>
</dbReference>
<accession>A0ABW7FVC8</accession>
<protein>
    <submittedName>
        <fullName evidence="1">Uncharacterized protein</fullName>
    </submittedName>
</protein>
<sequence>MASLQVWIQAPQPLQLALQVMSGGHPEVQVSGEAAFAADVSWLAQNVRWDVAEDLAAVVGPVAAQHLTGLARAAVSAMGQLTHAVSSWRAGVSSL</sequence>
<keyword evidence="2" id="KW-1185">Reference proteome</keyword>
<evidence type="ECO:0000313" key="2">
    <source>
        <dbReference type="Proteomes" id="UP001606099"/>
    </source>
</evidence>
<dbReference type="RefSeq" id="WP_394460367.1">
    <property type="nucleotide sequence ID" value="NZ_JBIGHZ010000003.1"/>
</dbReference>
<gene>
    <name evidence="1" type="ORF">ACG0Z6_08460</name>
</gene>
<reference evidence="1 2" key="1">
    <citation type="submission" date="2024-08" db="EMBL/GenBank/DDBJ databases">
        <authorList>
            <person name="Lu H."/>
        </authorList>
    </citation>
    <scope>NUCLEOTIDE SEQUENCE [LARGE SCALE GENOMIC DNA]</scope>
    <source>
        <strain evidence="1 2">BYS180W</strain>
    </source>
</reference>
<name>A0ABW7FVC8_9BURK</name>
<proteinExistence type="predicted"/>